<proteinExistence type="predicted"/>
<name>A0ABM9CQL6_9BACL</name>
<accession>A0ABM9CQL6</accession>
<organism evidence="1 2">
    <name type="scientific">Paenibacillus auburnensis</name>
    <dbReference type="NCBI Taxonomy" id="2905649"/>
    <lineage>
        <taxon>Bacteria</taxon>
        <taxon>Bacillati</taxon>
        <taxon>Bacillota</taxon>
        <taxon>Bacilli</taxon>
        <taxon>Bacillales</taxon>
        <taxon>Paenibacillaceae</taxon>
        <taxon>Paenibacillus</taxon>
    </lineage>
</organism>
<evidence type="ECO:0000313" key="2">
    <source>
        <dbReference type="Proteomes" id="UP000838324"/>
    </source>
</evidence>
<dbReference type="Proteomes" id="UP000838324">
    <property type="component" value="Unassembled WGS sequence"/>
</dbReference>
<keyword evidence="2" id="KW-1185">Reference proteome</keyword>
<dbReference type="EMBL" id="CAKMMG010000010">
    <property type="protein sequence ID" value="CAH1220428.1"/>
    <property type="molecule type" value="Genomic_DNA"/>
</dbReference>
<reference evidence="1" key="1">
    <citation type="submission" date="2022-01" db="EMBL/GenBank/DDBJ databases">
        <authorList>
            <person name="Criscuolo A."/>
        </authorList>
    </citation>
    <scope>NUCLEOTIDE SEQUENCE</scope>
    <source>
        <strain evidence="1">CIP111892</strain>
    </source>
</reference>
<sequence length="179" mass="21466">MMIGLDKQFARRLAIMLESGLIWYEHYFMFCDEIIEKLDKPPYWIIDLAVTSYNKDAERIVNTYAFSEPFEAFEDSLFDLHIGCLFLRYERREMSWSAFLKASGDFADGYQIVKNGCGFFYDMLDMYVHSEYSADLEYRQAEMLQKDFKEEIEEARWLYAPFVYYFRKYVLSHKGQSEA</sequence>
<gene>
    <name evidence="1" type="ORF">PAECIP111892_04835</name>
</gene>
<protein>
    <submittedName>
        <fullName evidence="1">Uncharacterized protein</fullName>
    </submittedName>
</protein>
<comment type="caution">
    <text evidence="1">The sequence shown here is derived from an EMBL/GenBank/DDBJ whole genome shotgun (WGS) entry which is preliminary data.</text>
</comment>
<evidence type="ECO:0000313" key="1">
    <source>
        <dbReference type="EMBL" id="CAH1220428.1"/>
    </source>
</evidence>